<keyword evidence="4" id="KW-0349">Heme</keyword>
<keyword evidence="3" id="KW-0325">Glycoprotein</keyword>
<dbReference type="PANTHER" id="PTHR11475">
    <property type="entry name" value="OXIDASE/PEROXIDASE"/>
    <property type="match status" value="1"/>
</dbReference>
<keyword evidence="2" id="KW-0964">Secreted</keyword>
<dbReference type="EMBL" id="JARQWQ010000029">
    <property type="protein sequence ID" value="KAK2562277.1"/>
    <property type="molecule type" value="Genomic_DNA"/>
</dbReference>
<evidence type="ECO:0000256" key="5">
    <source>
        <dbReference type="SAM" id="SignalP"/>
    </source>
</evidence>
<keyword evidence="7" id="KW-1185">Reference proteome</keyword>
<comment type="subcellular location">
    <subcellularLocation>
        <location evidence="1">Secreted</location>
    </subcellularLocation>
</comment>
<accession>A0AAD9V5X1</accession>
<dbReference type="PANTHER" id="PTHR11475:SF4">
    <property type="entry name" value="CHORION PEROXIDASE"/>
    <property type="match status" value="1"/>
</dbReference>
<dbReference type="CDD" id="cd09823">
    <property type="entry name" value="peroxinectin_like"/>
    <property type="match status" value="1"/>
</dbReference>
<dbReference type="GO" id="GO:0046872">
    <property type="term" value="F:metal ion binding"/>
    <property type="evidence" value="ECO:0007669"/>
    <property type="project" value="UniProtKB-KW"/>
</dbReference>
<reference evidence="6" key="2">
    <citation type="journal article" date="2023" name="Science">
        <title>Genomic signatures of disease resistance in endangered staghorn corals.</title>
        <authorList>
            <person name="Vollmer S.V."/>
            <person name="Selwyn J.D."/>
            <person name="Despard B.A."/>
            <person name="Roesel C.L."/>
        </authorList>
    </citation>
    <scope>NUCLEOTIDE SEQUENCE</scope>
    <source>
        <strain evidence="6">K2</strain>
    </source>
</reference>
<proteinExistence type="predicted"/>
<dbReference type="Gene3D" id="1.10.640.10">
    <property type="entry name" value="Haem peroxidase domain superfamily, animal type"/>
    <property type="match status" value="1"/>
</dbReference>
<evidence type="ECO:0000313" key="6">
    <source>
        <dbReference type="EMBL" id="KAK2562277.1"/>
    </source>
</evidence>
<organism evidence="6 7">
    <name type="scientific">Acropora cervicornis</name>
    <name type="common">Staghorn coral</name>
    <dbReference type="NCBI Taxonomy" id="6130"/>
    <lineage>
        <taxon>Eukaryota</taxon>
        <taxon>Metazoa</taxon>
        <taxon>Cnidaria</taxon>
        <taxon>Anthozoa</taxon>
        <taxon>Hexacorallia</taxon>
        <taxon>Scleractinia</taxon>
        <taxon>Astrocoeniina</taxon>
        <taxon>Acroporidae</taxon>
        <taxon>Acropora</taxon>
    </lineage>
</organism>
<evidence type="ECO:0000256" key="1">
    <source>
        <dbReference type="ARBA" id="ARBA00004613"/>
    </source>
</evidence>
<feature type="binding site" description="axial binding residue" evidence="4">
    <location>
        <position position="380"/>
    </location>
    <ligand>
        <name>heme b</name>
        <dbReference type="ChEBI" id="CHEBI:60344"/>
    </ligand>
    <ligandPart>
        <name>Fe</name>
        <dbReference type="ChEBI" id="CHEBI:18248"/>
    </ligandPart>
</feature>
<dbReference type="PROSITE" id="PS50292">
    <property type="entry name" value="PEROXIDASE_3"/>
    <property type="match status" value="1"/>
</dbReference>
<gene>
    <name evidence="6" type="ORF">P5673_014544</name>
</gene>
<dbReference type="GO" id="GO:0004601">
    <property type="term" value="F:peroxidase activity"/>
    <property type="evidence" value="ECO:0007669"/>
    <property type="project" value="UniProtKB-KW"/>
</dbReference>
<protein>
    <submittedName>
        <fullName evidence="6">Peroxidase</fullName>
    </submittedName>
</protein>
<comment type="caution">
    <text evidence="6">The sequence shown here is derived from an EMBL/GenBank/DDBJ whole genome shotgun (WGS) entry which is preliminary data.</text>
</comment>
<dbReference type="InterPro" id="IPR037120">
    <property type="entry name" value="Haem_peroxidase_sf_animal"/>
</dbReference>
<name>A0AAD9V5X1_ACRCE</name>
<sequence>MHEFLCFIVRFLLAIFLIVSTSEVRRVLSSEAAASLTLQTLLEKNCDSLKTRLACLSSPYRSFDGSCNNLCNTTLGMAGTTLARFPNLFRPTAYDNPVTFTARQNSAAVGFRGTPLPNARNVSVQVFDSSEADATGAPNFTHLTMTWGQFVDHDVTLTEPTPLPENVTCGTNEAACVVDGQNCIGVDIIHPSPFGPSQKLGGLPTAKCIPLTRSTRTPEGQQINIITHYLDGSQVYGSDSKTIEALRDPTAQMGLLDVRPFSTSGSLAQPILPPQEEGLFSLTTMHTVWVREHNRIAKVLHTLNPTWDDERLFQETRKIVIAQIQHITYNEWLPVFFNEETRRNAGILLEPKGQFFTGYNPHVSPAMFNVFSTAALRMGHTLIRGEFQLDVRGSNNANDPELNVRDFFNPAPLFEKIQGFNPYGLIVRGLALRPAHEIDFIFTPKVRENLILEGPGKGIFGDLMSINIQRGRDHGLPGYIEFIEACGGVKPETFPALLNFMSQSQVNRLKQVYSSPADIDIFPGAISETRIPGSQFGFTFTCILLQQFNKTRVSDRFWYERDDHEVAFNADQLDAIRNATLARVLCDNADDVTIIQPKAFVRRDNAANDVVLCDDIRTVDLTPFKEMEGKFSRFSYRA</sequence>
<keyword evidence="4" id="KW-0408">Iron</keyword>
<evidence type="ECO:0000313" key="7">
    <source>
        <dbReference type="Proteomes" id="UP001249851"/>
    </source>
</evidence>
<keyword evidence="6" id="KW-0560">Oxidoreductase</keyword>
<dbReference type="AlphaFoldDB" id="A0AAD9V5X1"/>
<dbReference type="Proteomes" id="UP001249851">
    <property type="component" value="Unassembled WGS sequence"/>
</dbReference>
<keyword evidence="6" id="KW-0575">Peroxidase</keyword>
<evidence type="ECO:0000256" key="2">
    <source>
        <dbReference type="ARBA" id="ARBA00022525"/>
    </source>
</evidence>
<evidence type="ECO:0000256" key="3">
    <source>
        <dbReference type="ARBA" id="ARBA00023180"/>
    </source>
</evidence>
<dbReference type="InterPro" id="IPR010255">
    <property type="entry name" value="Haem_peroxidase_sf"/>
</dbReference>
<evidence type="ECO:0000256" key="4">
    <source>
        <dbReference type="PIRSR" id="PIRSR619791-2"/>
    </source>
</evidence>
<keyword evidence="4" id="KW-0479">Metal-binding</keyword>
<keyword evidence="5" id="KW-0732">Signal</keyword>
<feature type="signal peptide" evidence="5">
    <location>
        <begin position="1"/>
        <end position="21"/>
    </location>
</feature>
<dbReference type="PRINTS" id="PR00457">
    <property type="entry name" value="ANPEROXIDASE"/>
</dbReference>
<dbReference type="InterPro" id="IPR019791">
    <property type="entry name" value="Haem_peroxidase_animal"/>
</dbReference>
<dbReference type="Pfam" id="PF03098">
    <property type="entry name" value="An_peroxidase"/>
    <property type="match status" value="1"/>
</dbReference>
<dbReference type="SUPFAM" id="SSF48113">
    <property type="entry name" value="Heme-dependent peroxidases"/>
    <property type="match status" value="1"/>
</dbReference>
<dbReference type="GO" id="GO:0005576">
    <property type="term" value="C:extracellular region"/>
    <property type="evidence" value="ECO:0007669"/>
    <property type="project" value="UniProtKB-SubCell"/>
</dbReference>
<dbReference type="GO" id="GO:0020037">
    <property type="term" value="F:heme binding"/>
    <property type="evidence" value="ECO:0007669"/>
    <property type="project" value="InterPro"/>
</dbReference>
<dbReference type="GO" id="GO:0006979">
    <property type="term" value="P:response to oxidative stress"/>
    <property type="evidence" value="ECO:0007669"/>
    <property type="project" value="InterPro"/>
</dbReference>
<reference evidence="6" key="1">
    <citation type="journal article" date="2023" name="G3 (Bethesda)">
        <title>Whole genome assembly and annotation of the endangered Caribbean coral Acropora cervicornis.</title>
        <authorList>
            <person name="Selwyn J.D."/>
            <person name="Vollmer S.V."/>
        </authorList>
    </citation>
    <scope>NUCLEOTIDE SEQUENCE</scope>
    <source>
        <strain evidence="6">K2</strain>
    </source>
</reference>
<feature type="chain" id="PRO_5042140878" evidence="5">
    <location>
        <begin position="22"/>
        <end position="638"/>
    </location>
</feature>